<dbReference type="Proteomes" id="UP000295431">
    <property type="component" value="Unassembled WGS sequence"/>
</dbReference>
<keyword evidence="3" id="KW-1185">Reference proteome</keyword>
<gene>
    <name evidence="2" type="ORF">E1284_17800</name>
</gene>
<feature type="region of interest" description="Disordered" evidence="1">
    <location>
        <begin position="36"/>
        <end position="94"/>
    </location>
</feature>
<accession>A0A4R4P0E0</accession>
<dbReference type="RefSeq" id="WP_131940274.1">
    <property type="nucleotide sequence ID" value="NZ_BAAAMX010000020.1"/>
</dbReference>
<evidence type="ECO:0008006" key="4">
    <source>
        <dbReference type="Google" id="ProtNLM"/>
    </source>
</evidence>
<feature type="compositionally biased region" description="Basic and acidic residues" evidence="1">
    <location>
        <begin position="81"/>
        <end position="94"/>
    </location>
</feature>
<protein>
    <recommendedName>
        <fullName evidence="4">DUF4236 domain-containing protein</fullName>
    </recommendedName>
</protein>
<feature type="region of interest" description="Disordered" evidence="1">
    <location>
        <begin position="182"/>
        <end position="201"/>
    </location>
</feature>
<evidence type="ECO:0000313" key="2">
    <source>
        <dbReference type="EMBL" id="TDC14073.1"/>
    </source>
</evidence>
<name>A0A4R4P0E0_9ACTN</name>
<comment type="caution">
    <text evidence="2">The sequence shown here is derived from an EMBL/GenBank/DDBJ whole genome shotgun (WGS) entry which is preliminary data.</text>
</comment>
<proteinExistence type="predicted"/>
<evidence type="ECO:0000256" key="1">
    <source>
        <dbReference type="SAM" id="MobiDB-lite"/>
    </source>
</evidence>
<reference evidence="2 3" key="1">
    <citation type="submission" date="2019-03" db="EMBL/GenBank/DDBJ databases">
        <title>Draft genome sequences of novel Actinobacteria.</title>
        <authorList>
            <person name="Sahin N."/>
            <person name="Ay H."/>
            <person name="Saygin H."/>
        </authorList>
    </citation>
    <scope>NUCLEOTIDE SEQUENCE [LARGE SCALE GENOMIC DNA]</scope>
    <source>
        <strain evidence="2 3">DSM 45347</strain>
    </source>
</reference>
<dbReference type="OrthoDB" id="3206608at2"/>
<organism evidence="2 3">
    <name type="scientific">Actinomadura bangladeshensis</name>
    <dbReference type="NCBI Taxonomy" id="453573"/>
    <lineage>
        <taxon>Bacteria</taxon>
        <taxon>Bacillati</taxon>
        <taxon>Actinomycetota</taxon>
        <taxon>Actinomycetes</taxon>
        <taxon>Streptosporangiales</taxon>
        <taxon>Thermomonosporaceae</taxon>
        <taxon>Actinomadura</taxon>
    </lineage>
</organism>
<feature type="compositionally biased region" description="Basic residues" evidence="1">
    <location>
        <begin position="58"/>
        <end position="69"/>
    </location>
</feature>
<dbReference type="AlphaFoldDB" id="A0A4R4P0E0"/>
<sequence length="201" mass="21871">MGFGFRVGVPGMSVRVSSRGVRTSVGPRAARVHVGGGRRTTVSSGMGPFFASTSVGGSRRRSTAKRPSRPRNVGPTPAQLERARRQAERAEQEAQRDAAIAHLDELRRQTTSVHLQTFPQAQPPFVPPPPQLALPWAMAEAQAFHLAGIGRFARADRVTARHAAEQDAPAYLAAEQSRLDEIHRQCGRSRRDSPVDRDAPT</sequence>
<dbReference type="EMBL" id="SMJW01000082">
    <property type="protein sequence ID" value="TDC14073.1"/>
    <property type="molecule type" value="Genomic_DNA"/>
</dbReference>
<evidence type="ECO:0000313" key="3">
    <source>
        <dbReference type="Proteomes" id="UP000295431"/>
    </source>
</evidence>